<dbReference type="PANTHER" id="PTHR48079:SF6">
    <property type="entry name" value="NAD(P)-BINDING DOMAIN-CONTAINING PROTEIN-RELATED"/>
    <property type="match status" value="1"/>
</dbReference>
<dbReference type="GO" id="GO:0004029">
    <property type="term" value="F:aldehyde dehydrogenase (NAD+) activity"/>
    <property type="evidence" value="ECO:0007669"/>
    <property type="project" value="TreeGrafter"/>
</dbReference>
<evidence type="ECO:0000313" key="2">
    <source>
        <dbReference type="EMBL" id="AOJ05719.1"/>
    </source>
</evidence>
<organism evidence="2 3">
    <name type="scientific">Burkholderia mayonis</name>
    <dbReference type="NCBI Taxonomy" id="1385591"/>
    <lineage>
        <taxon>Bacteria</taxon>
        <taxon>Pseudomonadati</taxon>
        <taxon>Pseudomonadota</taxon>
        <taxon>Betaproteobacteria</taxon>
        <taxon>Burkholderiales</taxon>
        <taxon>Burkholderiaceae</taxon>
        <taxon>Burkholderia</taxon>
        <taxon>pseudomallei group</taxon>
    </lineage>
</organism>
<dbReference type="Proteomes" id="UP000062519">
    <property type="component" value="Chromosome 2"/>
</dbReference>
<dbReference type="AlphaFoldDB" id="A0A1B4FQ13"/>
<sequence>MLIWKTALSLTWRADLVSPASAPAAAAHVDRIVLTGATGFIGGAVLVSLVNAGLLDRVVCVVRACDRAHALVRLRAAALRSGLAPFWAERLTEANVIAGELDGAFADVDAARLASASHVIHCAGVASLADVPVINETNVDATLRFARRFAGSRRLQRFVHVGAAFACGMKGRSTVCEDDAPTCGREVDFVPYTRGKRDAEAQLRALGLPLVVVRPSCVVGHTLLGTQPSASTFWMFRIVHAARRFTARPMTRIDVVAVDDCARALMLLALKPSLAHDTYHVSAGDEAPTVTQIVRAMDEAVGLGDEPRYALCSSAEFPSIARDVLGRRDVACARVIERALQSYAAFAELDYVFDNARVRDEIDFEPLPFVDYVNECMRTSRGVDVLAQMPRAVR</sequence>
<evidence type="ECO:0000313" key="3">
    <source>
        <dbReference type="Proteomes" id="UP000062519"/>
    </source>
</evidence>
<dbReference type="SUPFAM" id="SSF51735">
    <property type="entry name" value="NAD(P)-binding Rossmann-fold domains"/>
    <property type="match status" value="1"/>
</dbReference>
<dbReference type="RefSeq" id="WP_059597918.1">
    <property type="nucleotide sequence ID" value="NZ_CP013387.1"/>
</dbReference>
<dbReference type="InterPro" id="IPR051783">
    <property type="entry name" value="NAD(P)-dependent_oxidoreduct"/>
</dbReference>
<keyword evidence="3" id="KW-1185">Reference proteome</keyword>
<dbReference type="InterPro" id="IPR036291">
    <property type="entry name" value="NAD(P)-bd_dom_sf"/>
</dbReference>
<feature type="domain" description="Thioester reductase (TE)" evidence="1">
    <location>
        <begin position="34"/>
        <end position="264"/>
    </location>
</feature>
<reference evidence="2 3" key="1">
    <citation type="submission" date="2015-12" db="EMBL/GenBank/DDBJ databases">
        <title>Diversity of Burkholderia near neighbor genomes.</title>
        <authorList>
            <person name="Sahl J."/>
            <person name="Wagner D."/>
            <person name="Keim P."/>
        </authorList>
    </citation>
    <scope>NUCLEOTIDE SEQUENCE [LARGE SCALE GENOMIC DNA]</scope>
    <source>
        <strain evidence="2 3">BDU6</strain>
    </source>
</reference>
<name>A0A1B4FQ13_9BURK</name>
<gene>
    <name evidence="2" type="ORF">WS70_20775</name>
</gene>
<dbReference type="KEGG" id="buu:WS70_20775"/>
<protein>
    <submittedName>
        <fullName evidence="2">Epimerase</fullName>
    </submittedName>
</protein>
<dbReference type="EMBL" id="CP013387">
    <property type="protein sequence ID" value="AOJ05719.1"/>
    <property type="molecule type" value="Genomic_DNA"/>
</dbReference>
<dbReference type="Gene3D" id="3.40.50.720">
    <property type="entry name" value="NAD(P)-binding Rossmann-like Domain"/>
    <property type="match status" value="1"/>
</dbReference>
<dbReference type="PANTHER" id="PTHR48079">
    <property type="entry name" value="PROTEIN YEEZ"/>
    <property type="match status" value="1"/>
</dbReference>
<dbReference type="Pfam" id="PF07993">
    <property type="entry name" value="NAD_binding_4"/>
    <property type="match status" value="1"/>
</dbReference>
<accession>A0A1B4FQ13</accession>
<dbReference type="GO" id="GO:0005737">
    <property type="term" value="C:cytoplasm"/>
    <property type="evidence" value="ECO:0007669"/>
    <property type="project" value="TreeGrafter"/>
</dbReference>
<evidence type="ECO:0000259" key="1">
    <source>
        <dbReference type="Pfam" id="PF07993"/>
    </source>
</evidence>
<dbReference type="InterPro" id="IPR013120">
    <property type="entry name" value="FAR_NAD-bd"/>
</dbReference>
<proteinExistence type="predicted"/>